<evidence type="ECO:0000313" key="2">
    <source>
        <dbReference type="EMBL" id="MDF9748208.1"/>
    </source>
</evidence>
<dbReference type="RefSeq" id="WP_277524773.1">
    <property type="nucleotide sequence ID" value="NZ_JAMQOT010000013.1"/>
</dbReference>
<evidence type="ECO:0000256" key="1">
    <source>
        <dbReference type="SAM" id="MobiDB-lite"/>
    </source>
</evidence>
<comment type="caution">
    <text evidence="2">The sequence shown here is derived from an EMBL/GenBank/DDBJ whole genome shotgun (WGS) entry which is preliminary data.</text>
</comment>
<feature type="region of interest" description="Disordered" evidence="1">
    <location>
        <begin position="320"/>
        <end position="351"/>
    </location>
</feature>
<reference evidence="2" key="1">
    <citation type="submission" date="2022-06" db="EMBL/GenBank/DDBJ databases">
        <title>Natrinema sp. a new haloarchaeum isolate from saline soil.</title>
        <authorList>
            <person name="Strakova D."/>
            <person name="Galisteo C."/>
            <person name="Sanchez-Porro C."/>
            <person name="Ventosa A."/>
        </authorList>
    </citation>
    <scope>NUCLEOTIDE SEQUENCE</scope>
    <source>
        <strain evidence="2">S1CR25-10</strain>
    </source>
</reference>
<feature type="compositionally biased region" description="Basic and acidic residues" evidence="1">
    <location>
        <begin position="325"/>
        <end position="334"/>
    </location>
</feature>
<gene>
    <name evidence="2" type="ORF">NDI89_21795</name>
</gene>
<dbReference type="Proteomes" id="UP001154061">
    <property type="component" value="Unassembled WGS sequence"/>
</dbReference>
<keyword evidence="3" id="KW-1185">Reference proteome</keyword>
<sequence length="390" mass="42750">MTNDGCWRDPKHTMQENDREQVSRRGVVKGIGGLAALSMSNATFETAQAAMDGPLQSDPHTADTYRSIVDAIVPRTPELEDELGPEHVPGGLDAELEKFLIWDFNHFQEIRAEMVTENSLLDLSGDSGPEMPRAMFEVTVDTTGFSSDLDAMLDLADISILDLDLDGEAMEDYLTFGPVERFEIGFADFDDATEGPAEFELAVETTNESVHRILQNYPYAPTFTLVFDLVAAEFLALGKNEDPVSPNEQFPGGGTFTRLSREDRLRCLWTIVDGGAIDTIDDLLSPLVPDVGILKYVVMAVNGLHGFGYYTEWSGYGDTKTNTPNEREMQRDPAEVQSRQQSGYPGPAPGYAADWRHAVPGGFKDPKAKNLNLPDDLTGDDVIDGIGGDT</sequence>
<protein>
    <recommendedName>
        <fullName evidence="4">Gluconate 2-dehydrogenase subunit 3 family protein</fullName>
    </recommendedName>
</protein>
<dbReference type="AlphaFoldDB" id="A0A9Q4L1J9"/>
<organism evidence="2 3">
    <name type="scientific">Natrinema salsiterrestre</name>
    <dbReference type="NCBI Taxonomy" id="2950540"/>
    <lineage>
        <taxon>Archaea</taxon>
        <taxon>Methanobacteriati</taxon>
        <taxon>Methanobacteriota</taxon>
        <taxon>Stenosarchaea group</taxon>
        <taxon>Halobacteria</taxon>
        <taxon>Halobacteriales</taxon>
        <taxon>Natrialbaceae</taxon>
        <taxon>Natrinema</taxon>
    </lineage>
</organism>
<feature type="region of interest" description="Disordered" evidence="1">
    <location>
        <begin position="1"/>
        <end position="20"/>
    </location>
</feature>
<accession>A0A9Q4L1J9</accession>
<proteinExistence type="predicted"/>
<feature type="region of interest" description="Disordered" evidence="1">
    <location>
        <begin position="365"/>
        <end position="390"/>
    </location>
</feature>
<dbReference type="EMBL" id="JAMQOT010000013">
    <property type="protein sequence ID" value="MDF9748208.1"/>
    <property type="molecule type" value="Genomic_DNA"/>
</dbReference>
<name>A0A9Q4L1J9_9EURY</name>
<evidence type="ECO:0008006" key="4">
    <source>
        <dbReference type="Google" id="ProtNLM"/>
    </source>
</evidence>
<evidence type="ECO:0000313" key="3">
    <source>
        <dbReference type="Proteomes" id="UP001154061"/>
    </source>
</evidence>